<feature type="compositionally biased region" description="Basic and acidic residues" evidence="1">
    <location>
        <begin position="262"/>
        <end position="272"/>
    </location>
</feature>
<protein>
    <submittedName>
        <fullName evidence="2">Uncharacterized protein</fullName>
    </submittedName>
</protein>
<organism evidence="3">
    <name type="scientific">Caenorhabditis brenneri</name>
    <name type="common">Nematode worm</name>
    <dbReference type="NCBI Taxonomy" id="135651"/>
    <lineage>
        <taxon>Eukaryota</taxon>
        <taxon>Metazoa</taxon>
        <taxon>Ecdysozoa</taxon>
        <taxon>Nematoda</taxon>
        <taxon>Chromadorea</taxon>
        <taxon>Rhabditida</taxon>
        <taxon>Rhabditina</taxon>
        <taxon>Rhabditomorpha</taxon>
        <taxon>Rhabditoidea</taxon>
        <taxon>Rhabditidae</taxon>
        <taxon>Peloderinae</taxon>
        <taxon>Caenorhabditis</taxon>
    </lineage>
</organism>
<dbReference type="EMBL" id="GL379816">
    <property type="protein sequence ID" value="EGT45967.1"/>
    <property type="molecule type" value="Genomic_DNA"/>
</dbReference>
<dbReference type="InParanoid" id="G0MW58"/>
<reference evidence="3" key="1">
    <citation type="submission" date="2011-07" db="EMBL/GenBank/DDBJ databases">
        <authorList>
            <consortium name="Caenorhabditis brenneri Sequencing and Analysis Consortium"/>
            <person name="Wilson R.K."/>
        </authorList>
    </citation>
    <scope>NUCLEOTIDE SEQUENCE [LARGE SCALE GENOMIC DNA]</scope>
    <source>
        <strain evidence="3">PB2801</strain>
    </source>
</reference>
<feature type="region of interest" description="Disordered" evidence="1">
    <location>
        <begin position="1"/>
        <end position="40"/>
    </location>
</feature>
<gene>
    <name evidence="2" type="ORF">CAEBREN_05795</name>
</gene>
<proteinExistence type="predicted"/>
<sequence length="272" mass="31165">MFAVEEFEKRTSVQQRRMLKKKDTKMDEDENELRPKYSQSEKFSRSVMLNNWRTRLQSEIVDDEQLPLIKCLQERSDLPAPSSTRLNKEQIARLALLRNPPCSPISEKARKQFIPIRDEKWIPAINRMVISEMNKMAKTRRIPSHLVPFISRIEEQTLKEATIAEAAAIAKAEAAAIAKNEADNEKLRKKLEKMNLKERKGTKGAKTTGDVPITNAVEEKSEQNPTKQPNPIGCSLNCPPTESSRSEVDKTKTMPRRSPRFHGKDKQNSKTN</sequence>
<feature type="compositionally biased region" description="Basic and acidic residues" evidence="1">
    <location>
        <begin position="1"/>
        <end position="11"/>
    </location>
</feature>
<evidence type="ECO:0000313" key="2">
    <source>
        <dbReference type="EMBL" id="EGT45967.1"/>
    </source>
</evidence>
<evidence type="ECO:0000256" key="1">
    <source>
        <dbReference type="SAM" id="MobiDB-lite"/>
    </source>
</evidence>
<dbReference type="Proteomes" id="UP000008068">
    <property type="component" value="Unassembled WGS sequence"/>
</dbReference>
<dbReference type="AlphaFoldDB" id="G0MW58"/>
<keyword evidence="3" id="KW-1185">Reference proteome</keyword>
<dbReference type="HOGENOM" id="CLU_1023874_0_0_1"/>
<accession>G0MW58</accession>
<feature type="region of interest" description="Disordered" evidence="1">
    <location>
        <begin position="193"/>
        <end position="272"/>
    </location>
</feature>
<evidence type="ECO:0000313" key="3">
    <source>
        <dbReference type="Proteomes" id="UP000008068"/>
    </source>
</evidence>
<name>G0MW58_CAEBE</name>